<feature type="compositionally biased region" description="Polar residues" evidence="2">
    <location>
        <begin position="94"/>
        <end position="107"/>
    </location>
</feature>
<dbReference type="Gene3D" id="3.40.50.300">
    <property type="entry name" value="P-loop containing nucleotide triphosphate hydrolases"/>
    <property type="match status" value="1"/>
</dbReference>
<evidence type="ECO:0000313" key="4">
    <source>
        <dbReference type="EMBL" id="KAF9442043.1"/>
    </source>
</evidence>
<organism evidence="4 5">
    <name type="scientific">Macrolepiota fuliginosa MF-IS2</name>
    <dbReference type="NCBI Taxonomy" id="1400762"/>
    <lineage>
        <taxon>Eukaryota</taxon>
        <taxon>Fungi</taxon>
        <taxon>Dikarya</taxon>
        <taxon>Basidiomycota</taxon>
        <taxon>Agaricomycotina</taxon>
        <taxon>Agaricomycetes</taxon>
        <taxon>Agaricomycetidae</taxon>
        <taxon>Agaricales</taxon>
        <taxon>Agaricineae</taxon>
        <taxon>Agaricaceae</taxon>
        <taxon>Macrolepiota</taxon>
    </lineage>
</organism>
<proteinExistence type="predicted"/>
<dbReference type="AlphaFoldDB" id="A0A9P6BY18"/>
<gene>
    <name evidence="4" type="ORF">P691DRAFT_765638</name>
</gene>
<keyword evidence="1" id="KW-0677">Repeat</keyword>
<comment type="caution">
    <text evidence="4">The sequence shown here is derived from an EMBL/GenBank/DDBJ whole genome shotgun (WGS) entry which is preliminary data.</text>
</comment>
<dbReference type="Pfam" id="PF24883">
    <property type="entry name" value="NPHP3_N"/>
    <property type="match status" value="1"/>
</dbReference>
<evidence type="ECO:0000259" key="3">
    <source>
        <dbReference type="PROSITE" id="PS50837"/>
    </source>
</evidence>
<dbReference type="EMBL" id="MU151718">
    <property type="protein sequence ID" value="KAF9442043.1"/>
    <property type="molecule type" value="Genomic_DNA"/>
</dbReference>
<dbReference type="InterPro" id="IPR056884">
    <property type="entry name" value="NPHP3-like_N"/>
</dbReference>
<feature type="compositionally biased region" description="Basic and acidic residues" evidence="2">
    <location>
        <begin position="183"/>
        <end position="192"/>
    </location>
</feature>
<dbReference type="PROSITE" id="PS50837">
    <property type="entry name" value="NACHT"/>
    <property type="match status" value="1"/>
</dbReference>
<feature type="compositionally biased region" description="Basic and acidic residues" evidence="2">
    <location>
        <begin position="147"/>
        <end position="156"/>
    </location>
</feature>
<dbReference type="PANTHER" id="PTHR10039">
    <property type="entry name" value="AMELOGENIN"/>
    <property type="match status" value="1"/>
</dbReference>
<name>A0A9P6BY18_9AGAR</name>
<feature type="region of interest" description="Disordered" evidence="2">
    <location>
        <begin position="92"/>
        <end position="193"/>
    </location>
</feature>
<dbReference type="InterPro" id="IPR027417">
    <property type="entry name" value="P-loop_NTPase"/>
</dbReference>
<evidence type="ECO:0000313" key="5">
    <source>
        <dbReference type="Proteomes" id="UP000807342"/>
    </source>
</evidence>
<evidence type="ECO:0000256" key="2">
    <source>
        <dbReference type="SAM" id="MobiDB-lite"/>
    </source>
</evidence>
<feature type="domain" description="NACHT" evidence="3">
    <location>
        <begin position="272"/>
        <end position="419"/>
    </location>
</feature>
<dbReference type="Proteomes" id="UP000807342">
    <property type="component" value="Unassembled WGS sequence"/>
</dbReference>
<keyword evidence="5" id="KW-1185">Reference proteome</keyword>
<dbReference type="InterPro" id="IPR007111">
    <property type="entry name" value="NACHT_NTPase"/>
</dbReference>
<sequence length="845" mass="94977">MSSPLFTFLFCPPSIPNSAQSSLPRTPIAMPFLPGVRSSHTRPDLVSSADNKFSAAPVKRPDHQAKRTTRQSFLEGVKRFFKGESELKIRHPNTGFQSSLQNVNEPSSDAVDSAGSANLLPTTNNDNFRSSVDPGENATVSHQIPHRLIDPSDEQVRPNNARHAYSNPRSPLEGIEESVDSPAEPHEHRGSDSMEITGAGAFAHASNFVIHHATLKDQSQAPILKILLDKMTKGANVDSSARSPLPKCYPGTRTRLTTEIRAWFFNNDRDWKFLWLRGPAGVGKSAVAQTVAEYAAETGVLGAAYFFSRPNKRNKYAEVFITLAYQLSVRFPGYQPLLAARLSADPELLEKVPSVQFRKLIVEPLSQLSNTRNHVIILDGLDECDDEDNQLEIIELINNLLHSTVSLPIIWMICSRPEAHLKRIFAQTDYSIQCWREFLPIDSDESRSDTEIFIRGRFKEIHKRNGEYVEEDVDGIWPPETAIEQIVEKSSGLFMLADTLLKHIEDSKTHEPDRRLGKVLTFLKYSHLTGSRNPIHDLDLFYTRILSDITNDHWPITCQILIALAFCPFSGYQLAAQPMCNLLGITRTKFYASMRLLHSIICIPDPSGAAQGTPHFFHATFLDYLTDPNRAGRFFIGRLISDDYITVTTGLLDIVLSGLRCLASTMGLSVTQENVRGDQKVFQLLEAALSWPSGDTRADWAIAEVAVTNFHQDFFGLLCMPLGHSEPDGELLRALRSFDFNTFAFRGHGYLYSPLDHLAKLQQSSLIRTQSVSEWDRTLLSMVTKWCPYIRPLDFDDTYEDRFFLLGEGTNSVAVVTDNQGLMFQYFSQKTPEQVWPILRPTSIL</sequence>
<dbReference type="OrthoDB" id="6084525at2759"/>
<dbReference type="SUPFAM" id="SSF52540">
    <property type="entry name" value="P-loop containing nucleoside triphosphate hydrolases"/>
    <property type="match status" value="1"/>
</dbReference>
<reference evidence="4" key="1">
    <citation type="submission" date="2020-11" db="EMBL/GenBank/DDBJ databases">
        <authorList>
            <consortium name="DOE Joint Genome Institute"/>
            <person name="Ahrendt S."/>
            <person name="Riley R."/>
            <person name="Andreopoulos W."/>
            <person name="Labutti K."/>
            <person name="Pangilinan J."/>
            <person name="Ruiz-Duenas F.J."/>
            <person name="Barrasa J.M."/>
            <person name="Sanchez-Garcia M."/>
            <person name="Camarero S."/>
            <person name="Miyauchi S."/>
            <person name="Serrano A."/>
            <person name="Linde D."/>
            <person name="Babiker R."/>
            <person name="Drula E."/>
            <person name="Ayuso-Fernandez I."/>
            <person name="Pacheco R."/>
            <person name="Padilla G."/>
            <person name="Ferreira P."/>
            <person name="Barriuso J."/>
            <person name="Kellner H."/>
            <person name="Castanera R."/>
            <person name="Alfaro M."/>
            <person name="Ramirez L."/>
            <person name="Pisabarro A.G."/>
            <person name="Kuo A."/>
            <person name="Tritt A."/>
            <person name="Lipzen A."/>
            <person name="He G."/>
            <person name="Yan M."/>
            <person name="Ng V."/>
            <person name="Cullen D."/>
            <person name="Martin F."/>
            <person name="Rosso M.-N."/>
            <person name="Henrissat B."/>
            <person name="Hibbett D."/>
            <person name="Martinez A.T."/>
            <person name="Grigoriev I.V."/>
        </authorList>
    </citation>
    <scope>NUCLEOTIDE SEQUENCE</scope>
    <source>
        <strain evidence="4">MF-IS2</strain>
    </source>
</reference>
<accession>A0A9P6BY18</accession>
<evidence type="ECO:0000256" key="1">
    <source>
        <dbReference type="ARBA" id="ARBA00022737"/>
    </source>
</evidence>
<protein>
    <recommendedName>
        <fullName evidence="3">NACHT domain-containing protein</fullName>
    </recommendedName>
</protein>
<feature type="compositionally biased region" description="Polar residues" evidence="2">
    <location>
        <begin position="115"/>
        <end position="130"/>
    </location>
</feature>